<dbReference type="AlphaFoldDB" id="A0A8T5UY87"/>
<sequence length="190" mass="21678">MTRVVPDYKEIARSNILQASIKVFSKKGFHGATMNEIAKEVGVSKGTLYTYFKSKEDILNEIWVLSSQNILDLKNTYKGRDFIEVLEELYAMMVESTGLQLSFEVILISQQNEKIKKINQKSYKSKLESLKIFIQDQQDNGSVRKDLDADLLAQILTGLYTDVAAQLLIGLDNEEVHEKWIKSVKAILKQ</sequence>
<dbReference type="Pfam" id="PF00440">
    <property type="entry name" value="TetR_N"/>
    <property type="match status" value="1"/>
</dbReference>
<dbReference type="InterPro" id="IPR001647">
    <property type="entry name" value="HTH_TetR"/>
</dbReference>
<name>A0A8T5UY87_9EURY</name>
<evidence type="ECO:0000313" key="6">
    <source>
        <dbReference type="EMBL" id="MBZ2164541.1"/>
    </source>
</evidence>
<reference evidence="7" key="1">
    <citation type="journal article" date="2022" name="Microbiol. Resour. Announc.">
        <title>Draft Genome Sequence of a Methanogenic Archaeon from West Spitsbergen Permafrost.</title>
        <authorList>
            <person name="Trubitsyn V."/>
            <person name="Rivkina E."/>
            <person name="Shcherbakova V."/>
        </authorList>
    </citation>
    <scope>NUCLEOTIDE SEQUENCE [LARGE SCALE GENOMIC DNA]</scope>
    <source>
        <strain evidence="7">VT</strain>
    </source>
</reference>
<dbReference type="PANTHER" id="PTHR43479:SF11">
    <property type="entry name" value="ACREF_ENVCD OPERON REPRESSOR-RELATED"/>
    <property type="match status" value="1"/>
</dbReference>
<evidence type="ECO:0000259" key="5">
    <source>
        <dbReference type="PROSITE" id="PS50977"/>
    </source>
</evidence>
<evidence type="ECO:0000256" key="1">
    <source>
        <dbReference type="ARBA" id="ARBA00023015"/>
    </source>
</evidence>
<dbReference type="EMBL" id="JAIOUQ010000001">
    <property type="protein sequence ID" value="MBZ2164541.1"/>
    <property type="molecule type" value="Genomic_DNA"/>
</dbReference>
<dbReference type="InterPro" id="IPR023772">
    <property type="entry name" value="DNA-bd_HTH_TetR-type_CS"/>
</dbReference>
<comment type="caution">
    <text evidence="6">The sequence shown here is derived from an EMBL/GenBank/DDBJ whole genome shotgun (WGS) entry which is preliminary data.</text>
</comment>
<dbReference type="PROSITE" id="PS50977">
    <property type="entry name" value="HTH_TETR_2"/>
    <property type="match status" value="1"/>
</dbReference>
<keyword evidence="2 4" id="KW-0238">DNA-binding</keyword>
<accession>A0A8T5UY87</accession>
<keyword evidence="3" id="KW-0804">Transcription</keyword>
<evidence type="ECO:0000256" key="3">
    <source>
        <dbReference type="ARBA" id="ARBA00023163"/>
    </source>
</evidence>
<dbReference type="GO" id="GO:0003677">
    <property type="term" value="F:DNA binding"/>
    <property type="evidence" value="ECO:0007669"/>
    <property type="project" value="UniProtKB-UniRule"/>
</dbReference>
<keyword evidence="7" id="KW-1185">Reference proteome</keyword>
<dbReference type="SUPFAM" id="SSF48498">
    <property type="entry name" value="Tetracyclin repressor-like, C-terminal domain"/>
    <property type="match status" value="1"/>
</dbReference>
<gene>
    <name evidence="6" type="ORF">K8N75_00535</name>
</gene>
<protein>
    <submittedName>
        <fullName evidence="6">TetR/AcrR family transcriptional regulator</fullName>
    </submittedName>
</protein>
<organism evidence="6 7">
    <name type="scientific">Methanobacterium spitsbergense</name>
    <dbReference type="NCBI Taxonomy" id="2874285"/>
    <lineage>
        <taxon>Archaea</taxon>
        <taxon>Methanobacteriati</taxon>
        <taxon>Methanobacteriota</taxon>
        <taxon>Methanomada group</taxon>
        <taxon>Methanobacteria</taxon>
        <taxon>Methanobacteriales</taxon>
        <taxon>Methanobacteriaceae</taxon>
        <taxon>Methanobacterium</taxon>
    </lineage>
</organism>
<feature type="domain" description="HTH tetR-type" evidence="5">
    <location>
        <begin position="10"/>
        <end position="70"/>
    </location>
</feature>
<dbReference type="InterPro" id="IPR009057">
    <property type="entry name" value="Homeodomain-like_sf"/>
</dbReference>
<evidence type="ECO:0000256" key="4">
    <source>
        <dbReference type="PROSITE-ProRule" id="PRU00335"/>
    </source>
</evidence>
<dbReference type="SUPFAM" id="SSF46689">
    <property type="entry name" value="Homeodomain-like"/>
    <property type="match status" value="1"/>
</dbReference>
<dbReference type="Proteomes" id="UP000825933">
    <property type="component" value="Unassembled WGS sequence"/>
</dbReference>
<evidence type="ECO:0000313" key="7">
    <source>
        <dbReference type="Proteomes" id="UP000825933"/>
    </source>
</evidence>
<proteinExistence type="predicted"/>
<evidence type="ECO:0000256" key="2">
    <source>
        <dbReference type="ARBA" id="ARBA00023125"/>
    </source>
</evidence>
<dbReference type="InterPro" id="IPR036271">
    <property type="entry name" value="Tet_transcr_reg_TetR-rel_C_sf"/>
</dbReference>
<dbReference type="PANTHER" id="PTHR43479">
    <property type="entry name" value="ACREF/ENVCD OPERON REPRESSOR-RELATED"/>
    <property type="match status" value="1"/>
</dbReference>
<dbReference type="PRINTS" id="PR00455">
    <property type="entry name" value="HTHTETR"/>
</dbReference>
<feature type="DNA-binding region" description="H-T-H motif" evidence="4">
    <location>
        <begin position="33"/>
        <end position="52"/>
    </location>
</feature>
<dbReference type="RefSeq" id="WP_223790219.1">
    <property type="nucleotide sequence ID" value="NZ_JAIOUQ010000001.1"/>
</dbReference>
<dbReference type="Gene3D" id="1.10.357.10">
    <property type="entry name" value="Tetracycline Repressor, domain 2"/>
    <property type="match status" value="1"/>
</dbReference>
<dbReference type="FunFam" id="1.10.10.60:FF:000141">
    <property type="entry name" value="TetR family transcriptional regulator"/>
    <property type="match status" value="1"/>
</dbReference>
<dbReference type="InterPro" id="IPR050624">
    <property type="entry name" value="HTH-type_Tx_Regulator"/>
</dbReference>
<keyword evidence="1" id="KW-0805">Transcription regulation</keyword>
<dbReference type="PROSITE" id="PS01081">
    <property type="entry name" value="HTH_TETR_1"/>
    <property type="match status" value="1"/>
</dbReference>